<evidence type="ECO:0000313" key="2">
    <source>
        <dbReference type="Proteomes" id="UP000055024"/>
    </source>
</evidence>
<keyword evidence="2" id="KW-1185">Reference proteome</keyword>
<dbReference type="Proteomes" id="UP000055024">
    <property type="component" value="Unassembled WGS sequence"/>
</dbReference>
<reference evidence="1 2" key="1">
    <citation type="submission" date="2015-01" db="EMBL/GenBank/DDBJ databases">
        <title>Evolution of Trichinella species and genotypes.</title>
        <authorList>
            <person name="Korhonen P.K."/>
            <person name="Edoardo P."/>
            <person name="Giuseppe L.R."/>
            <person name="Gasser R.B."/>
        </authorList>
    </citation>
    <scope>NUCLEOTIDE SEQUENCE [LARGE SCALE GENOMIC DNA]</scope>
    <source>
        <strain evidence="1">ISS1029</strain>
    </source>
</reference>
<dbReference type="AlphaFoldDB" id="A0A0V1HE10"/>
<proteinExistence type="predicted"/>
<comment type="caution">
    <text evidence="1">The sequence shown here is derived from an EMBL/GenBank/DDBJ whole genome shotgun (WGS) entry which is preliminary data.</text>
</comment>
<evidence type="ECO:0000313" key="1">
    <source>
        <dbReference type="EMBL" id="KRZ08875.1"/>
    </source>
</evidence>
<organism evidence="1 2">
    <name type="scientific">Trichinella zimbabwensis</name>
    <dbReference type="NCBI Taxonomy" id="268475"/>
    <lineage>
        <taxon>Eukaryota</taxon>
        <taxon>Metazoa</taxon>
        <taxon>Ecdysozoa</taxon>
        <taxon>Nematoda</taxon>
        <taxon>Enoplea</taxon>
        <taxon>Dorylaimia</taxon>
        <taxon>Trichinellida</taxon>
        <taxon>Trichinellidae</taxon>
        <taxon>Trichinella</taxon>
    </lineage>
</organism>
<dbReference type="OrthoDB" id="10062872at2759"/>
<sequence>MQIINFFKRRAGEETKPVLKIYGEECSSASTNLETADQFQTYKNVKAAIYRSQAKRFSPSPATRQQLEILAHWRPQTVICDFETALIPAVQGSFPGVNIQGCYFHFCQAVLQMVEEPGLQIGNLHEAETKKKIKMVMATAFCPFPEVPASVYLLGRNVTGSMAALRLALQNEPAREETSPQLLRTAPLLFDEQGSTETLIQQVTSKRVIANDLRIKNNKYEEVQLRITALTAEYVGGKHTIEQFLKAVSYDVPEPADF</sequence>
<accession>A0A0V1HE10</accession>
<gene>
    <name evidence="1" type="ORF">T11_16091</name>
</gene>
<name>A0A0V1HE10_9BILA</name>
<dbReference type="EMBL" id="JYDP01000080">
    <property type="protein sequence ID" value="KRZ08875.1"/>
    <property type="molecule type" value="Genomic_DNA"/>
</dbReference>
<protein>
    <submittedName>
        <fullName evidence="1">Uncharacterized protein</fullName>
    </submittedName>
</protein>
<dbReference type="STRING" id="268475.A0A0V1HE10"/>